<dbReference type="PANTHER" id="PTHR35889:SF3">
    <property type="entry name" value="F-BOX DOMAIN-CONTAINING PROTEIN"/>
    <property type="match status" value="1"/>
</dbReference>
<reference evidence="4" key="1">
    <citation type="submission" date="2018-06" db="EMBL/GenBank/DDBJ databases">
        <authorList>
            <person name="Zhirakovskaya E."/>
        </authorList>
    </citation>
    <scope>NUCLEOTIDE SEQUENCE</scope>
</reference>
<dbReference type="Pfam" id="PF07583">
    <property type="entry name" value="PSCyt2"/>
    <property type="match status" value="1"/>
</dbReference>
<evidence type="ECO:0000313" key="4">
    <source>
        <dbReference type="EMBL" id="VAX40704.1"/>
    </source>
</evidence>
<dbReference type="PROSITE" id="PS51007">
    <property type="entry name" value="CYTC"/>
    <property type="match status" value="1"/>
</dbReference>
<sequence length="943" mass="106962">MISRIFFLCLFLSFSAQSLYGAPSVKNPTKKLSAKQKKGYAFFETKIRPVLVNKCYKCHSKNSKIVQGGLLLDSRANAHKGGDSGAAVVPGDVEKSLLIESIKYEGSEMPPDGKLSKKVIQDFVQWIKMGAPDPRDGKATQLHSGIDIEAGRKFWSFSPMKKSNPPQCKNSSWCKNDIDCYILNKMESKGISPSQETSRRVLVRRLYFDIIGLPPTPEQMKEALADSSSNAIEKLVDRLLASPRFGERWGRHWLDVARFSQTNGGGTSRLYNSAWRYRDYVIASYNKDKPFDRFVREQIAGDLLPYRNNSERRENVIATAFLAMGPTTFESLDKKQLVMDVVDEQIQTVGTAFLAMTLGCARCHDHKFDPIPTNDYYALAGIFKSTRTVDSLEKSFSIWHKFPLPATPKEKEEVAQRAKKVKAAKHQLAVVTNKINSLKEQFLMTSIDDSQAIFRGDWKKKNKWKNQIGAGYRIARGSRNRVIYKFAYLDSGMYEVQVAYKAGKDRTAQAVYKIQHAKGEARKIVNQTLQPKINQQYHSLGRYQFNEKQGATISVHSTDSKKVLVADAIRLIKIPSNKTIKRKLVTLEKEERKQSRNLKPLVKFLNLAQPSIVAVTEAKKIGNTVRLIRGDIRSVGKEVSRGFLSVASIETAPRVNQKSSGRLELANWIASPKNPLTARVAVNRIWYNLFGKGLVRTVDNFGFPGEKPTHPQLLDALAIQFTQQGWSTKKIIRKIVLSRTYQLSSHSTASQKKLDPENRLHSHRKKRCVDAEALRDSILAISGQLLLNTQGQTIRRGNGRSNDTILETTYQFHEKTRSIYIPVFRNRPHDMLVAFDFPNPNASAGHRNVSVLATQSLYLMNSPFVLENAKWIAKRVLKKFPKTKKERLNFLYQLTLGRPPTATEEKQFIQFSNEQQNKGKTELETWTIISQTVLLSIDFRYLD</sequence>
<dbReference type="AlphaFoldDB" id="A0A3B1DWP1"/>
<dbReference type="GO" id="GO:0020037">
    <property type="term" value="F:heme binding"/>
    <property type="evidence" value="ECO:0007669"/>
    <property type="project" value="InterPro"/>
</dbReference>
<dbReference type="GO" id="GO:0046872">
    <property type="term" value="F:metal ion binding"/>
    <property type="evidence" value="ECO:0007669"/>
    <property type="project" value="UniProtKB-KW"/>
</dbReference>
<keyword evidence="2" id="KW-0408">Iron</keyword>
<protein>
    <recommendedName>
        <fullName evidence="3">Cytochrome c domain-containing protein</fullName>
    </recommendedName>
</protein>
<dbReference type="InterPro" id="IPR009056">
    <property type="entry name" value="Cyt_c-like_dom"/>
</dbReference>
<organism evidence="4">
    <name type="scientific">hydrothermal vent metagenome</name>
    <dbReference type="NCBI Taxonomy" id="652676"/>
    <lineage>
        <taxon>unclassified sequences</taxon>
        <taxon>metagenomes</taxon>
        <taxon>ecological metagenomes</taxon>
    </lineage>
</organism>
<keyword evidence="1" id="KW-0479">Metal-binding</keyword>
<dbReference type="InterPro" id="IPR022655">
    <property type="entry name" value="DUF1553"/>
</dbReference>
<dbReference type="Pfam" id="PF25275">
    <property type="entry name" value="Golvesin_C"/>
    <property type="match status" value="1"/>
</dbReference>
<dbReference type="Pfam" id="PF07635">
    <property type="entry name" value="PSCyt1"/>
    <property type="match status" value="1"/>
</dbReference>
<dbReference type="InterPro" id="IPR011444">
    <property type="entry name" value="DUF1549"/>
</dbReference>
<evidence type="ECO:0000256" key="2">
    <source>
        <dbReference type="ARBA" id="ARBA00023004"/>
    </source>
</evidence>
<gene>
    <name evidence="4" type="ORF">MNBD_PLANCTO02-3395</name>
</gene>
<proteinExistence type="predicted"/>
<dbReference type="PANTHER" id="PTHR35889">
    <property type="entry name" value="CYCLOINULO-OLIGOSACCHARIDE FRUCTANOTRANSFERASE-RELATED"/>
    <property type="match status" value="1"/>
</dbReference>
<feature type="domain" description="Cytochrome c" evidence="3">
    <location>
        <begin position="34"/>
        <end position="131"/>
    </location>
</feature>
<dbReference type="InterPro" id="IPR011429">
    <property type="entry name" value="Cyt_c_Planctomycete-type"/>
</dbReference>
<dbReference type="EMBL" id="UOGL01000474">
    <property type="protein sequence ID" value="VAX40704.1"/>
    <property type="molecule type" value="Genomic_DNA"/>
</dbReference>
<accession>A0A3B1DWP1</accession>
<evidence type="ECO:0000256" key="1">
    <source>
        <dbReference type="ARBA" id="ARBA00022723"/>
    </source>
</evidence>
<evidence type="ECO:0000259" key="3">
    <source>
        <dbReference type="PROSITE" id="PS51007"/>
    </source>
</evidence>
<dbReference type="InterPro" id="IPR033803">
    <property type="entry name" value="CBD-like_Golvesin-Xly"/>
</dbReference>
<name>A0A3B1DWP1_9ZZZZ</name>
<dbReference type="Pfam" id="PF07587">
    <property type="entry name" value="PSD1"/>
    <property type="match status" value="1"/>
</dbReference>
<dbReference type="GO" id="GO:0009055">
    <property type="term" value="F:electron transfer activity"/>
    <property type="evidence" value="ECO:0007669"/>
    <property type="project" value="InterPro"/>
</dbReference>